<sequence length="263" mass="29720">MNILAQLISTIFLSSTSSLAQDLINLGNQCTCEQLTSLYDCQYFSKCEFVNQVCYQKTCEQMNVEACLSSDCAWNNGKCSKFTNCQDYYASNDEDCSNLRHDCTYNNLTKTCKLKDENTKSCSELDGADCISGIDGKCIYKDNKCQIWTNCEDAEYGHCTYGKNHCIWNIQTNKCVSASSCKHIGDQLCLFAFPHMNQIDAYICQYAQNGSCQDFDTSNQNQETCISQSYGYYQWINGKCTACQSINFDLIKSLSVLTFLLLI</sequence>
<evidence type="ECO:0000313" key="2">
    <source>
        <dbReference type="EMBL" id="CAD8190560.1"/>
    </source>
</evidence>
<keyword evidence="1" id="KW-0732">Signal</keyword>
<dbReference type="EMBL" id="CAJJDP010000096">
    <property type="protein sequence ID" value="CAD8190560.1"/>
    <property type="molecule type" value="Genomic_DNA"/>
</dbReference>
<evidence type="ECO:0008006" key="4">
    <source>
        <dbReference type="Google" id="ProtNLM"/>
    </source>
</evidence>
<feature type="chain" id="PRO_5035767457" description="Transmembrane protein" evidence="1">
    <location>
        <begin position="21"/>
        <end position="263"/>
    </location>
</feature>
<evidence type="ECO:0000313" key="3">
    <source>
        <dbReference type="Proteomes" id="UP000683925"/>
    </source>
</evidence>
<accession>A0A8S1WPA7</accession>
<feature type="signal peptide" evidence="1">
    <location>
        <begin position="1"/>
        <end position="20"/>
    </location>
</feature>
<protein>
    <recommendedName>
        <fullName evidence="4">Transmembrane protein</fullName>
    </recommendedName>
</protein>
<gene>
    <name evidence="2" type="ORF">POCTA_138.1.T0970209</name>
</gene>
<dbReference type="AlphaFoldDB" id="A0A8S1WPA7"/>
<name>A0A8S1WPA7_PAROT</name>
<comment type="caution">
    <text evidence="2">The sequence shown here is derived from an EMBL/GenBank/DDBJ whole genome shotgun (WGS) entry which is preliminary data.</text>
</comment>
<dbReference type="Proteomes" id="UP000683925">
    <property type="component" value="Unassembled WGS sequence"/>
</dbReference>
<dbReference type="OrthoDB" id="304648at2759"/>
<proteinExistence type="predicted"/>
<dbReference type="OMA" id="NQETCIS"/>
<keyword evidence="3" id="KW-1185">Reference proteome</keyword>
<organism evidence="2 3">
    <name type="scientific">Paramecium octaurelia</name>
    <dbReference type="NCBI Taxonomy" id="43137"/>
    <lineage>
        <taxon>Eukaryota</taxon>
        <taxon>Sar</taxon>
        <taxon>Alveolata</taxon>
        <taxon>Ciliophora</taxon>
        <taxon>Intramacronucleata</taxon>
        <taxon>Oligohymenophorea</taxon>
        <taxon>Peniculida</taxon>
        <taxon>Parameciidae</taxon>
        <taxon>Paramecium</taxon>
    </lineage>
</organism>
<evidence type="ECO:0000256" key="1">
    <source>
        <dbReference type="SAM" id="SignalP"/>
    </source>
</evidence>
<reference evidence="2" key="1">
    <citation type="submission" date="2021-01" db="EMBL/GenBank/DDBJ databases">
        <authorList>
            <consortium name="Genoscope - CEA"/>
            <person name="William W."/>
        </authorList>
    </citation>
    <scope>NUCLEOTIDE SEQUENCE</scope>
</reference>